<sequence length="86" mass="9772">MAELPPRRGRRAPSWRQSATSFPGDVITSPATSFQRRHARSLLPRRRSLSPAAVPLLLLRRWADHLPRCSSLQARRRHLKSSGVLI</sequence>
<accession>A0AAX6G0R3</accession>
<dbReference type="EMBL" id="JANAVB010024400">
    <property type="protein sequence ID" value="KAJ6822309.1"/>
    <property type="molecule type" value="Genomic_DNA"/>
</dbReference>
<gene>
    <name evidence="3" type="ORF">M6B38_120830</name>
    <name evidence="2" type="ORF">M6B38_388740</name>
</gene>
<reference evidence="2" key="2">
    <citation type="submission" date="2023-04" db="EMBL/GenBank/DDBJ databases">
        <authorList>
            <person name="Bruccoleri R.E."/>
            <person name="Oakeley E.J."/>
            <person name="Faust A.-M."/>
            <person name="Dessus-Babus S."/>
            <person name="Altorfer M."/>
            <person name="Burckhardt D."/>
            <person name="Oertli M."/>
            <person name="Naumann U."/>
            <person name="Petersen F."/>
            <person name="Wong J."/>
        </authorList>
    </citation>
    <scope>NUCLEOTIDE SEQUENCE</scope>
    <source>
        <strain evidence="2">GSM-AAB239-AS_SAM_17_03QT</strain>
        <tissue evidence="2">Leaf</tissue>
    </source>
</reference>
<organism evidence="2 4">
    <name type="scientific">Iris pallida</name>
    <name type="common">Sweet iris</name>
    <dbReference type="NCBI Taxonomy" id="29817"/>
    <lineage>
        <taxon>Eukaryota</taxon>
        <taxon>Viridiplantae</taxon>
        <taxon>Streptophyta</taxon>
        <taxon>Embryophyta</taxon>
        <taxon>Tracheophyta</taxon>
        <taxon>Spermatophyta</taxon>
        <taxon>Magnoliopsida</taxon>
        <taxon>Liliopsida</taxon>
        <taxon>Asparagales</taxon>
        <taxon>Iridaceae</taxon>
        <taxon>Iridoideae</taxon>
        <taxon>Irideae</taxon>
        <taxon>Iris</taxon>
    </lineage>
</organism>
<name>A0AAX6G0R3_IRIPA</name>
<protein>
    <submittedName>
        <fullName evidence="2">Uncharacterized protein</fullName>
    </submittedName>
</protein>
<proteinExistence type="predicted"/>
<dbReference type="Proteomes" id="UP001140949">
    <property type="component" value="Unassembled WGS sequence"/>
</dbReference>
<dbReference type="EMBL" id="JANAVB010011397">
    <property type="protein sequence ID" value="KAJ6837437.1"/>
    <property type="molecule type" value="Genomic_DNA"/>
</dbReference>
<reference evidence="2" key="1">
    <citation type="journal article" date="2023" name="GigaByte">
        <title>Genome assembly of the bearded iris, Iris pallida Lam.</title>
        <authorList>
            <person name="Bruccoleri R.E."/>
            <person name="Oakeley E.J."/>
            <person name="Faust A.M.E."/>
            <person name="Altorfer M."/>
            <person name="Dessus-Babus S."/>
            <person name="Burckhardt D."/>
            <person name="Oertli M."/>
            <person name="Naumann U."/>
            <person name="Petersen F."/>
            <person name="Wong J."/>
        </authorList>
    </citation>
    <scope>NUCLEOTIDE SEQUENCE</scope>
    <source>
        <strain evidence="2">GSM-AAB239-AS_SAM_17_03QT</strain>
    </source>
</reference>
<evidence type="ECO:0000313" key="4">
    <source>
        <dbReference type="Proteomes" id="UP001140949"/>
    </source>
</evidence>
<dbReference type="AlphaFoldDB" id="A0AAX6G0R3"/>
<evidence type="ECO:0000256" key="1">
    <source>
        <dbReference type="SAM" id="MobiDB-lite"/>
    </source>
</evidence>
<keyword evidence="4" id="KW-1185">Reference proteome</keyword>
<evidence type="ECO:0000313" key="2">
    <source>
        <dbReference type="EMBL" id="KAJ6822309.1"/>
    </source>
</evidence>
<comment type="caution">
    <text evidence="2">The sequence shown here is derived from an EMBL/GenBank/DDBJ whole genome shotgun (WGS) entry which is preliminary data.</text>
</comment>
<evidence type="ECO:0000313" key="3">
    <source>
        <dbReference type="EMBL" id="KAJ6837437.1"/>
    </source>
</evidence>
<feature type="region of interest" description="Disordered" evidence="1">
    <location>
        <begin position="1"/>
        <end position="29"/>
    </location>
</feature>